<dbReference type="SUPFAM" id="SSF56214">
    <property type="entry name" value="4'-phosphopantetheinyl transferase"/>
    <property type="match status" value="1"/>
</dbReference>
<reference evidence="12 13" key="1">
    <citation type="submission" date="2016-10" db="EMBL/GenBank/DDBJ databases">
        <authorList>
            <person name="de Groot N.N."/>
        </authorList>
    </citation>
    <scope>NUCLEOTIDE SEQUENCE [LARGE SCALE GENOMIC DNA]</scope>
    <source>
        <strain evidence="12 13">CGMCC 1.6291</strain>
    </source>
</reference>
<dbReference type="HAMAP" id="MF_00101">
    <property type="entry name" value="AcpS"/>
    <property type="match status" value="1"/>
</dbReference>
<dbReference type="InterPro" id="IPR037143">
    <property type="entry name" value="4-PPantetheinyl_Trfase_dom_sf"/>
</dbReference>
<sequence length="131" mass="13657">MSIIGIGTDLVDVARVRRVLSRHGERFAGRVLVGAELERWRHHGDPGSFLARRWAVKEAAAKAMGTGIGGALGFHDLQVGTTRAGAPTLQVTGQGAATARALGIGSWHVSITDEGAYALAFVIAEAGSGQR</sequence>
<dbReference type="FunFam" id="3.90.470.20:FF:000001">
    <property type="entry name" value="Holo-[acyl-carrier-protein] synthase"/>
    <property type="match status" value="1"/>
</dbReference>
<dbReference type="Gene3D" id="3.90.470.20">
    <property type="entry name" value="4'-phosphopantetheinyl transferase domain"/>
    <property type="match status" value="1"/>
</dbReference>
<dbReference type="Pfam" id="PF01648">
    <property type="entry name" value="ACPS"/>
    <property type="match status" value="1"/>
</dbReference>
<keyword evidence="13" id="KW-1185">Reference proteome</keyword>
<dbReference type="EC" id="2.7.8.7" evidence="10"/>
<evidence type="ECO:0000313" key="13">
    <source>
        <dbReference type="Proteomes" id="UP000199657"/>
    </source>
</evidence>
<feature type="binding site" evidence="10">
    <location>
        <position position="9"/>
    </location>
    <ligand>
        <name>Mg(2+)</name>
        <dbReference type="ChEBI" id="CHEBI:18420"/>
    </ligand>
</feature>
<dbReference type="GO" id="GO:0006633">
    <property type="term" value="P:fatty acid biosynthetic process"/>
    <property type="evidence" value="ECO:0007669"/>
    <property type="project" value="UniProtKB-UniRule"/>
</dbReference>
<keyword evidence="4 10" id="KW-0276">Fatty acid metabolism</keyword>
<dbReference type="GO" id="GO:0000287">
    <property type="term" value="F:magnesium ion binding"/>
    <property type="evidence" value="ECO:0007669"/>
    <property type="project" value="UniProtKB-UniRule"/>
</dbReference>
<evidence type="ECO:0000256" key="4">
    <source>
        <dbReference type="ARBA" id="ARBA00022832"/>
    </source>
</evidence>
<dbReference type="EMBL" id="FOEG01000001">
    <property type="protein sequence ID" value="SEO51966.1"/>
    <property type="molecule type" value="Genomic_DNA"/>
</dbReference>
<dbReference type="RefSeq" id="WP_091639628.1">
    <property type="nucleotide sequence ID" value="NZ_FOEG01000001.1"/>
</dbReference>
<dbReference type="InterPro" id="IPR002582">
    <property type="entry name" value="ACPS"/>
</dbReference>
<keyword evidence="5 10" id="KW-0460">Magnesium</keyword>
<evidence type="ECO:0000256" key="6">
    <source>
        <dbReference type="ARBA" id="ARBA00023098"/>
    </source>
</evidence>
<evidence type="ECO:0000256" key="8">
    <source>
        <dbReference type="ARBA" id="ARBA00050875"/>
    </source>
</evidence>
<keyword evidence="1 10" id="KW-0444">Lipid biosynthesis</keyword>
<dbReference type="InterPro" id="IPR004568">
    <property type="entry name" value="Ppantetheine-prot_Trfase_dom"/>
</dbReference>
<keyword evidence="6 10" id="KW-0443">Lipid metabolism</keyword>
<keyword evidence="10" id="KW-0963">Cytoplasm</keyword>
<keyword evidence="3 10" id="KW-0479">Metal-binding</keyword>
<dbReference type="GO" id="GO:0008897">
    <property type="term" value="F:holo-[acyl-carrier-protein] synthase activity"/>
    <property type="evidence" value="ECO:0007669"/>
    <property type="project" value="UniProtKB-UniRule"/>
</dbReference>
<comment type="cofactor">
    <cofactor evidence="10">
        <name>Mg(2+)</name>
        <dbReference type="ChEBI" id="CHEBI:18420"/>
    </cofactor>
</comment>
<evidence type="ECO:0000256" key="9">
    <source>
        <dbReference type="ARBA" id="ARBA00054726"/>
    </source>
</evidence>
<evidence type="ECO:0000256" key="7">
    <source>
        <dbReference type="ARBA" id="ARBA00023160"/>
    </source>
</evidence>
<keyword evidence="7 10" id="KW-0275">Fatty acid biosynthesis</keyword>
<proteinExistence type="inferred from homology"/>
<evidence type="ECO:0000259" key="11">
    <source>
        <dbReference type="Pfam" id="PF01648"/>
    </source>
</evidence>
<feature type="domain" description="4'-phosphopantetheinyl transferase" evidence="11">
    <location>
        <begin position="5"/>
        <end position="100"/>
    </location>
</feature>
<evidence type="ECO:0000256" key="3">
    <source>
        <dbReference type="ARBA" id="ARBA00022723"/>
    </source>
</evidence>
<comment type="subcellular location">
    <subcellularLocation>
        <location evidence="10">Cytoplasm</location>
    </subcellularLocation>
</comment>
<organism evidence="12 13">
    <name type="scientific">Aquisalimonas asiatica</name>
    <dbReference type="NCBI Taxonomy" id="406100"/>
    <lineage>
        <taxon>Bacteria</taxon>
        <taxon>Pseudomonadati</taxon>
        <taxon>Pseudomonadota</taxon>
        <taxon>Gammaproteobacteria</taxon>
        <taxon>Chromatiales</taxon>
        <taxon>Ectothiorhodospiraceae</taxon>
        <taxon>Aquisalimonas</taxon>
    </lineage>
</organism>
<dbReference type="AlphaFoldDB" id="A0A1H8QD38"/>
<feature type="binding site" evidence="10">
    <location>
        <position position="58"/>
    </location>
    <ligand>
        <name>Mg(2+)</name>
        <dbReference type="ChEBI" id="CHEBI:18420"/>
    </ligand>
</feature>
<accession>A0A1H8QD38</accession>
<dbReference type="Proteomes" id="UP000199657">
    <property type="component" value="Unassembled WGS sequence"/>
</dbReference>
<comment type="function">
    <text evidence="9">Transfers the 4'-phosphopantetheine moiety from coenzyme A to the 'Ser-36' of acyl-carrier-protein.</text>
</comment>
<comment type="similarity">
    <text evidence="10">Belongs to the P-Pant transferase superfamily. AcpS family.</text>
</comment>
<dbReference type="InterPro" id="IPR008278">
    <property type="entry name" value="4-PPantetheinyl_Trfase_dom"/>
</dbReference>
<comment type="function">
    <text evidence="10">Transfers the 4'-phosphopantetheine moiety from coenzyme A to a Ser of acyl-carrier-protein.</text>
</comment>
<evidence type="ECO:0000256" key="5">
    <source>
        <dbReference type="ARBA" id="ARBA00022842"/>
    </source>
</evidence>
<keyword evidence="2 10" id="KW-0808">Transferase</keyword>
<comment type="catalytic activity">
    <reaction evidence="8 10">
        <text>apo-[ACP] + CoA = holo-[ACP] + adenosine 3',5'-bisphosphate + H(+)</text>
        <dbReference type="Rhea" id="RHEA:12068"/>
        <dbReference type="Rhea" id="RHEA-COMP:9685"/>
        <dbReference type="Rhea" id="RHEA-COMP:9690"/>
        <dbReference type="ChEBI" id="CHEBI:15378"/>
        <dbReference type="ChEBI" id="CHEBI:29999"/>
        <dbReference type="ChEBI" id="CHEBI:57287"/>
        <dbReference type="ChEBI" id="CHEBI:58343"/>
        <dbReference type="ChEBI" id="CHEBI:64479"/>
        <dbReference type="EC" id="2.7.8.7"/>
    </reaction>
</comment>
<evidence type="ECO:0000256" key="2">
    <source>
        <dbReference type="ARBA" id="ARBA00022679"/>
    </source>
</evidence>
<name>A0A1H8QD38_9GAMM</name>
<dbReference type="NCBIfam" id="TIGR00556">
    <property type="entry name" value="pantethn_trn"/>
    <property type="match status" value="1"/>
</dbReference>
<evidence type="ECO:0000256" key="10">
    <source>
        <dbReference type="HAMAP-Rule" id="MF_00101"/>
    </source>
</evidence>
<dbReference type="GO" id="GO:0005737">
    <property type="term" value="C:cytoplasm"/>
    <property type="evidence" value="ECO:0007669"/>
    <property type="project" value="UniProtKB-SubCell"/>
</dbReference>
<evidence type="ECO:0000313" key="12">
    <source>
        <dbReference type="EMBL" id="SEO51966.1"/>
    </source>
</evidence>
<evidence type="ECO:0000256" key="1">
    <source>
        <dbReference type="ARBA" id="ARBA00022516"/>
    </source>
</evidence>
<dbReference type="STRING" id="406100.SAMN04488052_101497"/>
<gene>
    <name evidence="10" type="primary">acpS</name>
    <name evidence="12" type="ORF">SAMN04488052_101497</name>
</gene>
<protein>
    <recommendedName>
        <fullName evidence="10">Holo-[acyl-carrier-protein] synthase</fullName>
        <shortName evidence="10">Holo-ACP synthase</shortName>
        <ecNumber evidence="10">2.7.8.7</ecNumber>
    </recommendedName>
    <alternativeName>
        <fullName evidence="10">4'-phosphopantetheinyl transferase AcpS</fullName>
    </alternativeName>
</protein>
<dbReference type="OrthoDB" id="517356at2"/>
<dbReference type="NCBIfam" id="TIGR00516">
    <property type="entry name" value="acpS"/>
    <property type="match status" value="1"/>
</dbReference>